<sequence>MKNLLGDSWQRGALVQFRFSPGNFRQLRDLITKNNNLLGEVISAFEEKAALDFQYSKTLKKISSRLHNALHDAECQIDKGWTSAAEQFDIQSTLHSNLGSALTDDIVQPLKSIKYSQTKTLKANLVRKRRLQEQVKRSEDEYIWATIDLEKQRRVAENVLRKGVESLEAVEKQRLAHCQTAIGRYQRKVEQLAPNIQQMFERHASNLDAALQADSTDYITSIQPSTSAVNHITLTDLYAENFAEIMCSSRRRAALDRVSTLLDTELKRLYSKGTADLLAVNTKQITLVEFIEYLFYKVNDAINSLDGGQNKGYHRLSRFQHKLKDKFGLPMTILTIPITGEDQSLPPPSLNSTSQYAPSSRGSNDDYEEYDQIKAGQCVLVEDKIGDDWLVGRIIPDPTTAENKSQLKSNGSTKSGRFPTSYVAF</sequence>
<dbReference type="InterPro" id="IPR027267">
    <property type="entry name" value="AH/BAR_dom_sf"/>
</dbReference>
<protein>
    <recommendedName>
        <fullName evidence="2">FCH domain-containing protein</fullName>
    </recommendedName>
</protein>
<accession>A0A2A2JUQ4</accession>
<dbReference type="AlphaFoldDB" id="A0A2A2JUQ4"/>
<dbReference type="Gene3D" id="1.20.1270.60">
    <property type="entry name" value="Arfaptin homology (AH) domain/BAR domain"/>
    <property type="match status" value="2"/>
</dbReference>
<dbReference type="EMBL" id="LIAE01010206">
    <property type="protein sequence ID" value="PAV65496.1"/>
    <property type="molecule type" value="Genomic_DNA"/>
</dbReference>
<feature type="compositionally biased region" description="Polar residues" evidence="1">
    <location>
        <begin position="400"/>
        <end position="415"/>
    </location>
</feature>
<dbReference type="SMART" id="SM00055">
    <property type="entry name" value="FCH"/>
    <property type="match status" value="1"/>
</dbReference>
<dbReference type="Gene3D" id="2.30.30.40">
    <property type="entry name" value="SH3 Domains"/>
    <property type="match status" value="1"/>
</dbReference>
<feature type="region of interest" description="Disordered" evidence="1">
    <location>
        <begin position="400"/>
        <end position="425"/>
    </location>
</feature>
<gene>
    <name evidence="3" type="ORF">WR25_24048</name>
</gene>
<comment type="caution">
    <text evidence="3">The sequence shown here is derived from an EMBL/GenBank/DDBJ whole genome shotgun (WGS) entry which is preliminary data.</text>
</comment>
<dbReference type="OrthoDB" id="73680at2759"/>
<dbReference type="STRING" id="2018661.A0A2A2JUQ4"/>
<feature type="domain" description="FCH" evidence="2">
    <location>
        <begin position="17"/>
        <end position="102"/>
    </location>
</feature>
<feature type="region of interest" description="Disordered" evidence="1">
    <location>
        <begin position="342"/>
        <end position="367"/>
    </location>
</feature>
<evidence type="ECO:0000313" key="4">
    <source>
        <dbReference type="Proteomes" id="UP000218231"/>
    </source>
</evidence>
<organism evidence="3 4">
    <name type="scientific">Diploscapter pachys</name>
    <dbReference type="NCBI Taxonomy" id="2018661"/>
    <lineage>
        <taxon>Eukaryota</taxon>
        <taxon>Metazoa</taxon>
        <taxon>Ecdysozoa</taxon>
        <taxon>Nematoda</taxon>
        <taxon>Chromadorea</taxon>
        <taxon>Rhabditida</taxon>
        <taxon>Rhabditina</taxon>
        <taxon>Rhabditomorpha</taxon>
        <taxon>Rhabditoidea</taxon>
        <taxon>Rhabditidae</taxon>
        <taxon>Diploscapter</taxon>
    </lineage>
</organism>
<evidence type="ECO:0000256" key="1">
    <source>
        <dbReference type="SAM" id="MobiDB-lite"/>
    </source>
</evidence>
<name>A0A2A2JUQ4_9BILA</name>
<evidence type="ECO:0000259" key="2">
    <source>
        <dbReference type="SMART" id="SM00055"/>
    </source>
</evidence>
<proteinExistence type="predicted"/>
<keyword evidence="4" id="KW-1185">Reference proteome</keyword>
<dbReference type="Proteomes" id="UP000218231">
    <property type="component" value="Unassembled WGS sequence"/>
</dbReference>
<evidence type="ECO:0000313" key="3">
    <source>
        <dbReference type="EMBL" id="PAV65496.1"/>
    </source>
</evidence>
<dbReference type="CDD" id="cd00174">
    <property type="entry name" value="SH3"/>
    <property type="match status" value="1"/>
</dbReference>
<dbReference type="InterPro" id="IPR001060">
    <property type="entry name" value="FCH_dom"/>
</dbReference>
<feature type="compositionally biased region" description="Polar residues" evidence="1">
    <location>
        <begin position="350"/>
        <end position="362"/>
    </location>
</feature>
<reference evidence="3 4" key="1">
    <citation type="journal article" date="2017" name="Curr. Biol.">
        <title>Genome architecture and evolution of a unichromosomal asexual nematode.</title>
        <authorList>
            <person name="Fradin H."/>
            <person name="Zegar C."/>
            <person name="Gutwein M."/>
            <person name="Lucas J."/>
            <person name="Kovtun M."/>
            <person name="Corcoran D."/>
            <person name="Baugh L.R."/>
            <person name="Kiontke K."/>
            <person name="Gunsalus K."/>
            <person name="Fitch D.H."/>
            <person name="Piano F."/>
        </authorList>
    </citation>
    <scope>NUCLEOTIDE SEQUENCE [LARGE SCALE GENOMIC DNA]</scope>
    <source>
        <strain evidence="3">PF1309</strain>
    </source>
</reference>
<dbReference type="SUPFAM" id="SSF103657">
    <property type="entry name" value="BAR/IMD domain-like"/>
    <property type="match status" value="1"/>
</dbReference>